<dbReference type="Proteomes" id="UP001152607">
    <property type="component" value="Unassembled WGS sequence"/>
</dbReference>
<gene>
    <name evidence="1" type="ORF">PDIGIT_LOCUS11123</name>
</gene>
<reference evidence="1" key="1">
    <citation type="submission" date="2023-01" db="EMBL/GenBank/DDBJ databases">
        <authorList>
            <person name="Van Ghelder C."/>
            <person name="Rancurel C."/>
        </authorList>
    </citation>
    <scope>NUCLEOTIDE SEQUENCE</scope>
    <source>
        <strain evidence="1">CNCM I-4278</strain>
    </source>
</reference>
<proteinExistence type="predicted"/>
<organism evidence="1 2">
    <name type="scientific">Periconia digitata</name>
    <dbReference type="NCBI Taxonomy" id="1303443"/>
    <lineage>
        <taxon>Eukaryota</taxon>
        <taxon>Fungi</taxon>
        <taxon>Dikarya</taxon>
        <taxon>Ascomycota</taxon>
        <taxon>Pezizomycotina</taxon>
        <taxon>Dothideomycetes</taxon>
        <taxon>Pleosporomycetidae</taxon>
        <taxon>Pleosporales</taxon>
        <taxon>Massarineae</taxon>
        <taxon>Periconiaceae</taxon>
        <taxon>Periconia</taxon>
    </lineage>
</organism>
<dbReference type="EMBL" id="CAOQHR010000008">
    <property type="protein sequence ID" value="CAI6338003.1"/>
    <property type="molecule type" value="Genomic_DNA"/>
</dbReference>
<accession>A0A9W4UJX6</accession>
<name>A0A9W4UJX6_9PLEO</name>
<comment type="caution">
    <text evidence="1">The sequence shown here is derived from an EMBL/GenBank/DDBJ whole genome shotgun (WGS) entry which is preliminary data.</text>
</comment>
<evidence type="ECO:0000313" key="2">
    <source>
        <dbReference type="Proteomes" id="UP001152607"/>
    </source>
</evidence>
<dbReference type="AlphaFoldDB" id="A0A9W4UJX6"/>
<keyword evidence="2" id="KW-1185">Reference proteome</keyword>
<protein>
    <submittedName>
        <fullName evidence="1">Uncharacterized protein</fullName>
    </submittedName>
</protein>
<sequence length="124" mass="13468">MNSAGSKFRTSLLQAAQSRIVSSQGSAANGIDRNVNLVTQSQKILGRESQTRFRPQGGEDELLAARRGHGVLELDVLPAIDRCTVNSGDTREHGSDLRNRGLVESGFDVHCGMHDGQLVEQRRA</sequence>
<evidence type="ECO:0000313" key="1">
    <source>
        <dbReference type="EMBL" id="CAI6338003.1"/>
    </source>
</evidence>